<dbReference type="PANTHER" id="PTHR43048:SF6">
    <property type="entry name" value="BLR8189 PROTEIN"/>
    <property type="match status" value="1"/>
</dbReference>
<proteinExistence type="predicted"/>
<dbReference type="GO" id="GO:0046491">
    <property type="term" value="P:L-methylmalonyl-CoA metabolic process"/>
    <property type="evidence" value="ECO:0007669"/>
    <property type="project" value="TreeGrafter"/>
</dbReference>
<reference evidence="3" key="1">
    <citation type="submission" date="2022-05" db="EMBL/GenBank/DDBJ databases">
        <title>Description of a novel species of Leclercia; Leclercia tamurae and the Proposal for a Novel Genus Silvania gen. nov. Containing Two Novel Species Silvania hatchlandensis sp. nov. and Silvania confinis sp. nov. Isolated from the Rhizosphere of Oak.</title>
        <authorList>
            <person name="Maddock D.W."/>
            <person name="Brady C.L."/>
            <person name="Denman S."/>
            <person name="Arnold D."/>
        </authorList>
    </citation>
    <scope>NUCLEOTIDE SEQUENCE</scope>
    <source>
        <strain evidence="3">H19S6</strain>
    </source>
</reference>
<sequence length="173" mass="19393">MQPPLRGIDHIGITVPDIDQATLFFEQAFDARIIYCSVEPGDNNIDHEAQEETLRLFPGTEIRAIRMLALPHGPGIELFEMHGPQQQAPARPSDFGLQHFAVYTDDITEAISRFTAAGGEMFTGPKALSFPAEQGQGNAFCYGKTPWGSVIELITWPSPMPYEKYTEQRRWKP</sequence>
<keyword evidence="1" id="KW-0479">Metal-binding</keyword>
<dbReference type="EMBL" id="JAMGZK010000037">
    <property type="protein sequence ID" value="MCU6663318.1"/>
    <property type="molecule type" value="Genomic_DNA"/>
</dbReference>
<feature type="domain" description="VOC" evidence="2">
    <location>
        <begin position="7"/>
        <end position="156"/>
    </location>
</feature>
<dbReference type="Pfam" id="PF00903">
    <property type="entry name" value="Glyoxalase"/>
    <property type="match status" value="1"/>
</dbReference>
<gene>
    <name evidence="3" type="ORF">M8014_03025</name>
</gene>
<dbReference type="InterPro" id="IPR051785">
    <property type="entry name" value="MMCE/EMCE_epimerase"/>
</dbReference>
<dbReference type="InterPro" id="IPR037523">
    <property type="entry name" value="VOC_core"/>
</dbReference>
<evidence type="ECO:0000259" key="2">
    <source>
        <dbReference type="PROSITE" id="PS51819"/>
    </source>
</evidence>
<evidence type="ECO:0000313" key="4">
    <source>
        <dbReference type="Proteomes" id="UP001063816"/>
    </source>
</evidence>
<dbReference type="InterPro" id="IPR029068">
    <property type="entry name" value="Glyas_Bleomycin-R_OHBP_Dase"/>
</dbReference>
<dbReference type="PANTHER" id="PTHR43048">
    <property type="entry name" value="METHYLMALONYL-COA EPIMERASE"/>
    <property type="match status" value="1"/>
</dbReference>
<dbReference type="GO" id="GO:0004493">
    <property type="term" value="F:methylmalonyl-CoA epimerase activity"/>
    <property type="evidence" value="ECO:0007669"/>
    <property type="project" value="TreeGrafter"/>
</dbReference>
<dbReference type="SUPFAM" id="SSF54593">
    <property type="entry name" value="Glyoxalase/Bleomycin resistance protein/Dihydroxybiphenyl dioxygenase"/>
    <property type="match status" value="1"/>
</dbReference>
<name>A0A9J6Q0U8_9ENTR</name>
<accession>A0A9J6Q0U8</accession>
<dbReference type="RefSeq" id="WP_271281072.1">
    <property type="nucleotide sequence ID" value="NZ_JAMGZK010000037.1"/>
</dbReference>
<dbReference type="InterPro" id="IPR004360">
    <property type="entry name" value="Glyas_Fos-R_dOase_dom"/>
</dbReference>
<comment type="caution">
    <text evidence="3">The sequence shown here is derived from an EMBL/GenBank/DDBJ whole genome shotgun (WGS) entry which is preliminary data.</text>
</comment>
<keyword evidence="4" id="KW-1185">Reference proteome</keyword>
<dbReference type="PROSITE" id="PS51819">
    <property type="entry name" value="VOC"/>
    <property type="match status" value="1"/>
</dbReference>
<protein>
    <submittedName>
        <fullName evidence="3">VOC family protein</fullName>
    </submittedName>
</protein>
<organism evidence="3 4">
    <name type="scientific">Silvania hatchlandensis</name>
    <dbReference type="NCBI Taxonomy" id="2926469"/>
    <lineage>
        <taxon>Bacteria</taxon>
        <taxon>Pseudomonadati</taxon>
        <taxon>Pseudomonadota</taxon>
        <taxon>Gammaproteobacteria</taxon>
        <taxon>Enterobacterales</taxon>
        <taxon>Enterobacteriaceae</taxon>
        <taxon>Silvania</taxon>
    </lineage>
</organism>
<dbReference type="Proteomes" id="UP001063816">
    <property type="component" value="Unassembled WGS sequence"/>
</dbReference>
<dbReference type="AlphaFoldDB" id="A0A9J6Q0U8"/>
<dbReference type="GO" id="GO:0046872">
    <property type="term" value="F:metal ion binding"/>
    <property type="evidence" value="ECO:0007669"/>
    <property type="project" value="UniProtKB-KW"/>
</dbReference>
<evidence type="ECO:0000313" key="3">
    <source>
        <dbReference type="EMBL" id="MCU6663318.1"/>
    </source>
</evidence>
<dbReference type="Gene3D" id="3.10.180.10">
    <property type="entry name" value="2,3-Dihydroxybiphenyl 1,2-Dioxygenase, domain 1"/>
    <property type="match status" value="1"/>
</dbReference>
<evidence type="ECO:0000256" key="1">
    <source>
        <dbReference type="ARBA" id="ARBA00022723"/>
    </source>
</evidence>